<feature type="modified residue" description="4-aspartylphosphate" evidence="2">
    <location>
        <position position="167"/>
    </location>
</feature>
<dbReference type="InterPro" id="IPR050595">
    <property type="entry name" value="Bact_response_regulator"/>
</dbReference>
<evidence type="ECO:0000313" key="6">
    <source>
        <dbReference type="Proteomes" id="UP001056201"/>
    </source>
</evidence>
<dbReference type="PROSITE" id="PS50110">
    <property type="entry name" value="RESPONSE_REGULATORY"/>
    <property type="match status" value="1"/>
</dbReference>
<keyword evidence="1 2" id="KW-0597">Phosphoprotein</keyword>
<dbReference type="SMART" id="SM00448">
    <property type="entry name" value="REC"/>
    <property type="match status" value="1"/>
</dbReference>
<keyword evidence="3" id="KW-0472">Membrane</keyword>
<dbReference type="Gene3D" id="3.40.50.2300">
    <property type="match status" value="1"/>
</dbReference>
<dbReference type="RefSeq" id="WP_250197448.1">
    <property type="nucleotide sequence ID" value="NZ_CP097636.1"/>
</dbReference>
<name>A0ABY4SDV8_AQUTE</name>
<gene>
    <name evidence="5" type="ORF">MW290_27000</name>
</gene>
<keyword evidence="3" id="KW-1133">Transmembrane helix</keyword>
<feature type="transmembrane region" description="Helical" evidence="3">
    <location>
        <begin position="20"/>
        <end position="39"/>
    </location>
</feature>
<organism evidence="5 6">
    <name type="scientific">Aquincola tertiaricarbonis</name>
    <dbReference type="NCBI Taxonomy" id="391953"/>
    <lineage>
        <taxon>Bacteria</taxon>
        <taxon>Pseudomonadati</taxon>
        <taxon>Pseudomonadota</taxon>
        <taxon>Betaproteobacteria</taxon>
        <taxon>Burkholderiales</taxon>
        <taxon>Sphaerotilaceae</taxon>
        <taxon>Aquincola</taxon>
    </lineage>
</organism>
<keyword evidence="3" id="KW-0812">Transmembrane</keyword>
<dbReference type="PANTHER" id="PTHR44591:SF3">
    <property type="entry name" value="RESPONSE REGULATORY DOMAIN-CONTAINING PROTEIN"/>
    <property type="match status" value="1"/>
</dbReference>
<dbReference type="InterPro" id="IPR011006">
    <property type="entry name" value="CheY-like_superfamily"/>
</dbReference>
<keyword evidence="6" id="KW-1185">Reference proteome</keyword>
<reference evidence="5" key="1">
    <citation type="submission" date="2022-05" db="EMBL/GenBank/DDBJ databases">
        <title>An RpoN-dependent PEP-CTERM gene is involved in floc formation of an Aquincola tertiaricarbonis strain.</title>
        <authorList>
            <person name="Qiu D."/>
            <person name="Xia M."/>
        </authorList>
    </citation>
    <scope>NUCLEOTIDE SEQUENCE</scope>
    <source>
        <strain evidence="5">RN12</strain>
    </source>
</reference>
<dbReference type="SUPFAM" id="SSF52172">
    <property type="entry name" value="CheY-like"/>
    <property type="match status" value="1"/>
</dbReference>
<accession>A0ABY4SDV8</accession>
<evidence type="ECO:0000313" key="5">
    <source>
        <dbReference type="EMBL" id="URI09216.1"/>
    </source>
</evidence>
<evidence type="ECO:0000259" key="4">
    <source>
        <dbReference type="PROSITE" id="PS50110"/>
    </source>
</evidence>
<dbReference type="Pfam" id="PF00072">
    <property type="entry name" value="Response_reg"/>
    <property type="match status" value="1"/>
</dbReference>
<dbReference type="EMBL" id="CP097636">
    <property type="protein sequence ID" value="URI09216.1"/>
    <property type="molecule type" value="Genomic_DNA"/>
</dbReference>
<evidence type="ECO:0000256" key="1">
    <source>
        <dbReference type="ARBA" id="ARBA00022553"/>
    </source>
</evidence>
<evidence type="ECO:0000256" key="3">
    <source>
        <dbReference type="SAM" id="Phobius"/>
    </source>
</evidence>
<sequence length="244" mass="25848">MNLSLPTPDLFWSQTWEAFGPYLVPTLIAGALFVVLLLVGRRGEGRLTSLDEAPRTDSVRPLRAVEPVAEAHSAARQAIADAAASAAATTAVVAAAATGEPLPPPGQPAGGEPATPPALLVVDDSAVVRAKLRKLLEGAGYRVVLANDGHEALAALPRDFFSVLITDLEMPNMGGVELIAHVQGSQETEDLPILAITGHDELQAHVRECQGLYGIFRKPWNDRELLRRVEALAGLRVRQATPAA</sequence>
<dbReference type="InterPro" id="IPR001789">
    <property type="entry name" value="Sig_transdc_resp-reg_receiver"/>
</dbReference>
<protein>
    <submittedName>
        <fullName evidence="5">Response regulator</fullName>
    </submittedName>
</protein>
<dbReference type="PANTHER" id="PTHR44591">
    <property type="entry name" value="STRESS RESPONSE REGULATOR PROTEIN 1"/>
    <property type="match status" value="1"/>
</dbReference>
<dbReference type="Proteomes" id="UP001056201">
    <property type="component" value="Chromosome 2"/>
</dbReference>
<evidence type="ECO:0000256" key="2">
    <source>
        <dbReference type="PROSITE-ProRule" id="PRU00169"/>
    </source>
</evidence>
<proteinExistence type="predicted"/>
<feature type="domain" description="Response regulatory" evidence="4">
    <location>
        <begin position="118"/>
        <end position="233"/>
    </location>
</feature>